<gene>
    <name evidence="6" type="ORF">FPZ12_007350</name>
</gene>
<evidence type="ECO:0000256" key="2">
    <source>
        <dbReference type="ARBA" id="ARBA00023125"/>
    </source>
</evidence>
<dbReference type="InterPro" id="IPR029016">
    <property type="entry name" value="GAF-like_dom_sf"/>
</dbReference>
<dbReference type="GO" id="GO:0003700">
    <property type="term" value="F:DNA-binding transcription factor activity"/>
    <property type="evidence" value="ECO:0007669"/>
    <property type="project" value="TreeGrafter"/>
</dbReference>
<dbReference type="PANTHER" id="PTHR30136:SF39">
    <property type="entry name" value="TRANSCRIPTIONAL REGULATORY PROTEIN"/>
    <property type="match status" value="1"/>
</dbReference>
<dbReference type="Pfam" id="PF01614">
    <property type="entry name" value="IclR_C"/>
    <property type="match status" value="1"/>
</dbReference>
<evidence type="ECO:0000256" key="3">
    <source>
        <dbReference type="ARBA" id="ARBA00023163"/>
    </source>
</evidence>
<dbReference type="PROSITE" id="PS51078">
    <property type="entry name" value="ICLR_ED"/>
    <property type="match status" value="1"/>
</dbReference>
<evidence type="ECO:0000259" key="5">
    <source>
        <dbReference type="PROSITE" id="PS51078"/>
    </source>
</evidence>
<feature type="domain" description="IclR-ED" evidence="5">
    <location>
        <begin position="70"/>
        <end position="253"/>
    </location>
</feature>
<proteinExistence type="predicted"/>
<dbReference type="SMART" id="SM00346">
    <property type="entry name" value="HTH_ICLR"/>
    <property type="match status" value="1"/>
</dbReference>
<evidence type="ECO:0000256" key="1">
    <source>
        <dbReference type="ARBA" id="ARBA00023015"/>
    </source>
</evidence>
<dbReference type="GO" id="GO:0003677">
    <property type="term" value="F:DNA binding"/>
    <property type="evidence" value="ECO:0007669"/>
    <property type="project" value="UniProtKB-KW"/>
</dbReference>
<feature type="domain" description="HTH iclR-type" evidence="4">
    <location>
        <begin position="6"/>
        <end position="69"/>
    </location>
</feature>
<organism evidence="6 7">
    <name type="scientific">Amycolatopsis acidicola</name>
    <dbReference type="NCBI Taxonomy" id="2596893"/>
    <lineage>
        <taxon>Bacteria</taxon>
        <taxon>Bacillati</taxon>
        <taxon>Actinomycetota</taxon>
        <taxon>Actinomycetes</taxon>
        <taxon>Pseudonocardiales</taxon>
        <taxon>Pseudonocardiaceae</taxon>
        <taxon>Amycolatopsis</taxon>
    </lineage>
</organism>
<name>A0A5N0VIA2_9PSEU</name>
<dbReference type="Pfam" id="PF09339">
    <property type="entry name" value="HTH_IclR"/>
    <property type="match status" value="1"/>
</dbReference>
<dbReference type="Proteomes" id="UP000319769">
    <property type="component" value="Unassembled WGS sequence"/>
</dbReference>
<dbReference type="InterPro" id="IPR050707">
    <property type="entry name" value="HTH_MetabolicPath_Reg"/>
</dbReference>
<dbReference type="InterPro" id="IPR005471">
    <property type="entry name" value="Tscrpt_reg_IclR_N"/>
</dbReference>
<dbReference type="GO" id="GO:0045892">
    <property type="term" value="P:negative regulation of DNA-templated transcription"/>
    <property type="evidence" value="ECO:0007669"/>
    <property type="project" value="TreeGrafter"/>
</dbReference>
<dbReference type="OrthoDB" id="9807558at2"/>
<sequence length="266" mass="29100">MQDDGVRVISRAATLLRLVAAQGPGGCTTSEIARLAHIARPTVHRLLTALHEEGFLDRERQSGRWSIGPEMFLLGRESSEHYRAITRGQELVTSIARRSGECTFLSARRADETVCLLREEGSFPLRSHVMHDGVRLPLAVASAGMAILAQLPDREVREYLDSVDLVPQWGAMYSRDKVETRIAETRAQGYAVIPGLVAPGCWAIAAAVFNARREPMWSLSITAVEARTGDGRLERLGQSLLDEAHHLSQTLAGMASRAPATPMPLS</sequence>
<keyword evidence="1" id="KW-0805">Transcription regulation</keyword>
<evidence type="ECO:0000313" key="7">
    <source>
        <dbReference type="Proteomes" id="UP000319769"/>
    </source>
</evidence>
<dbReference type="PROSITE" id="PS51077">
    <property type="entry name" value="HTH_ICLR"/>
    <property type="match status" value="1"/>
</dbReference>
<dbReference type="PANTHER" id="PTHR30136">
    <property type="entry name" value="HELIX-TURN-HELIX TRANSCRIPTIONAL REGULATOR, ICLR FAMILY"/>
    <property type="match status" value="1"/>
</dbReference>
<comment type="caution">
    <text evidence="6">The sequence shown here is derived from an EMBL/GenBank/DDBJ whole genome shotgun (WGS) entry which is preliminary data.</text>
</comment>
<dbReference type="AlphaFoldDB" id="A0A5N0VIA2"/>
<dbReference type="SUPFAM" id="SSF46785">
    <property type="entry name" value="Winged helix' DNA-binding domain"/>
    <property type="match status" value="1"/>
</dbReference>
<evidence type="ECO:0000313" key="6">
    <source>
        <dbReference type="EMBL" id="KAA9164402.1"/>
    </source>
</evidence>
<dbReference type="InterPro" id="IPR014757">
    <property type="entry name" value="Tscrpt_reg_IclR_C"/>
</dbReference>
<dbReference type="Gene3D" id="1.10.10.10">
    <property type="entry name" value="Winged helix-like DNA-binding domain superfamily/Winged helix DNA-binding domain"/>
    <property type="match status" value="1"/>
</dbReference>
<dbReference type="SUPFAM" id="SSF55781">
    <property type="entry name" value="GAF domain-like"/>
    <property type="match status" value="1"/>
</dbReference>
<dbReference type="InterPro" id="IPR036388">
    <property type="entry name" value="WH-like_DNA-bd_sf"/>
</dbReference>
<evidence type="ECO:0000259" key="4">
    <source>
        <dbReference type="PROSITE" id="PS51077"/>
    </source>
</evidence>
<dbReference type="RefSeq" id="WP_144747052.1">
    <property type="nucleotide sequence ID" value="NZ_VMNW02000007.1"/>
</dbReference>
<keyword evidence="2" id="KW-0238">DNA-binding</keyword>
<dbReference type="InterPro" id="IPR036390">
    <property type="entry name" value="WH_DNA-bd_sf"/>
</dbReference>
<keyword evidence="7" id="KW-1185">Reference proteome</keyword>
<keyword evidence="3" id="KW-0804">Transcription</keyword>
<reference evidence="6" key="1">
    <citation type="submission" date="2019-09" db="EMBL/GenBank/DDBJ databases">
        <authorList>
            <person name="Teo W.F.A."/>
            <person name="Duangmal K."/>
        </authorList>
    </citation>
    <scope>NUCLEOTIDE SEQUENCE [LARGE SCALE GENOMIC DNA]</scope>
    <source>
        <strain evidence="6">K81G1</strain>
    </source>
</reference>
<dbReference type="EMBL" id="VMNW02000007">
    <property type="protein sequence ID" value="KAA9164402.1"/>
    <property type="molecule type" value="Genomic_DNA"/>
</dbReference>
<accession>A0A5N0VIA2</accession>
<dbReference type="Gene3D" id="3.30.450.40">
    <property type="match status" value="1"/>
</dbReference>
<protein>
    <submittedName>
        <fullName evidence="6">IclR family transcriptional regulator</fullName>
    </submittedName>
</protein>